<feature type="domain" description="Protein argonaute N-terminal" evidence="1">
    <location>
        <begin position="12"/>
        <end position="84"/>
    </location>
</feature>
<organism evidence="2 3">
    <name type="scientific">Tulasnella calospora MUT 4182</name>
    <dbReference type="NCBI Taxonomy" id="1051891"/>
    <lineage>
        <taxon>Eukaryota</taxon>
        <taxon>Fungi</taxon>
        <taxon>Dikarya</taxon>
        <taxon>Basidiomycota</taxon>
        <taxon>Agaricomycotina</taxon>
        <taxon>Agaricomycetes</taxon>
        <taxon>Cantharellales</taxon>
        <taxon>Tulasnellaceae</taxon>
        <taxon>Tulasnella</taxon>
    </lineage>
</organism>
<dbReference type="Proteomes" id="UP000054248">
    <property type="component" value="Unassembled WGS sequence"/>
</dbReference>
<reference evidence="3" key="2">
    <citation type="submission" date="2015-01" db="EMBL/GenBank/DDBJ databases">
        <title>Evolutionary Origins and Diversification of the Mycorrhizal Mutualists.</title>
        <authorList>
            <consortium name="DOE Joint Genome Institute"/>
            <consortium name="Mycorrhizal Genomics Consortium"/>
            <person name="Kohler A."/>
            <person name="Kuo A."/>
            <person name="Nagy L.G."/>
            <person name="Floudas D."/>
            <person name="Copeland A."/>
            <person name="Barry K.W."/>
            <person name="Cichocki N."/>
            <person name="Veneault-Fourrey C."/>
            <person name="LaButti K."/>
            <person name="Lindquist E.A."/>
            <person name="Lipzen A."/>
            <person name="Lundell T."/>
            <person name="Morin E."/>
            <person name="Murat C."/>
            <person name="Riley R."/>
            <person name="Ohm R."/>
            <person name="Sun H."/>
            <person name="Tunlid A."/>
            <person name="Henrissat B."/>
            <person name="Grigoriev I.V."/>
            <person name="Hibbett D.S."/>
            <person name="Martin F."/>
        </authorList>
    </citation>
    <scope>NUCLEOTIDE SEQUENCE [LARGE SCALE GENOMIC DNA]</scope>
    <source>
        <strain evidence="3">MUT 4182</strain>
    </source>
</reference>
<gene>
    <name evidence="2" type="ORF">M407DRAFT_60178</name>
</gene>
<dbReference type="InterPro" id="IPR032474">
    <property type="entry name" value="Argonaute_N"/>
</dbReference>
<reference evidence="2 3" key="1">
    <citation type="submission" date="2014-04" db="EMBL/GenBank/DDBJ databases">
        <authorList>
            <consortium name="DOE Joint Genome Institute"/>
            <person name="Kuo A."/>
            <person name="Girlanda M."/>
            <person name="Perotto S."/>
            <person name="Kohler A."/>
            <person name="Nagy L.G."/>
            <person name="Floudas D."/>
            <person name="Copeland A."/>
            <person name="Barry K.W."/>
            <person name="Cichocki N."/>
            <person name="Veneault-Fourrey C."/>
            <person name="LaButti K."/>
            <person name="Lindquist E.A."/>
            <person name="Lipzen A."/>
            <person name="Lundell T."/>
            <person name="Morin E."/>
            <person name="Murat C."/>
            <person name="Sun H."/>
            <person name="Tunlid A."/>
            <person name="Henrissat B."/>
            <person name="Grigoriev I.V."/>
            <person name="Hibbett D.S."/>
            <person name="Martin F."/>
            <person name="Nordberg H.P."/>
            <person name="Cantor M.N."/>
            <person name="Hua S.X."/>
        </authorList>
    </citation>
    <scope>NUCLEOTIDE SEQUENCE [LARGE SCALE GENOMIC DNA]</scope>
    <source>
        <strain evidence="2 3">MUT 4182</strain>
    </source>
</reference>
<dbReference type="OrthoDB" id="10252740at2759"/>
<evidence type="ECO:0000259" key="1">
    <source>
        <dbReference type="Pfam" id="PF16486"/>
    </source>
</evidence>
<dbReference type="STRING" id="1051891.A0A0C3QMM5"/>
<evidence type="ECO:0000313" key="3">
    <source>
        <dbReference type="Proteomes" id="UP000054248"/>
    </source>
</evidence>
<sequence>GTKRPGYGTLGTPVQIVVNCFKMDLPVGMIHHYDGVLPEDNWFPKKLTMEIVRQMQDQNQTIFTKRGCFDGRKNLYSPVRYPIGD</sequence>
<accession>A0A0C3QMM5</accession>
<keyword evidence="3" id="KW-1185">Reference proteome</keyword>
<dbReference type="HOGENOM" id="CLU_2518858_0_0_1"/>
<dbReference type="EMBL" id="KN822986">
    <property type="protein sequence ID" value="KIO29146.1"/>
    <property type="molecule type" value="Genomic_DNA"/>
</dbReference>
<evidence type="ECO:0000313" key="2">
    <source>
        <dbReference type="EMBL" id="KIO29146.1"/>
    </source>
</evidence>
<protein>
    <recommendedName>
        <fullName evidence="1">Protein argonaute N-terminal domain-containing protein</fullName>
    </recommendedName>
</protein>
<name>A0A0C3QMM5_9AGAM</name>
<feature type="non-terminal residue" evidence="2">
    <location>
        <position position="1"/>
    </location>
</feature>
<feature type="non-terminal residue" evidence="2">
    <location>
        <position position="85"/>
    </location>
</feature>
<dbReference type="AlphaFoldDB" id="A0A0C3QMM5"/>
<proteinExistence type="predicted"/>
<dbReference type="Pfam" id="PF16486">
    <property type="entry name" value="ArgoN"/>
    <property type="match status" value="1"/>
</dbReference>